<evidence type="ECO:0000256" key="14">
    <source>
        <dbReference type="ARBA" id="ARBA00023167"/>
    </source>
</evidence>
<dbReference type="RefSeq" id="WP_090796607.1">
    <property type="nucleotide sequence ID" value="NZ_FMYI01000009.1"/>
</dbReference>
<dbReference type="FunFam" id="3.30.360.10:FF:000005">
    <property type="entry name" value="Homoserine dehydrogenase"/>
    <property type="match status" value="1"/>
</dbReference>
<evidence type="ECO:0000256" key="16">
    <source>
        <dbReference type="PIRSR" id="PIRSR000098-1"/>
    </source>
</evidence>
<comment type="cofactor">
    <cofactor evidence="1">
        <name>a metal cation</name>
        <dbReference type="ChEBI" id="CHEBI:25213"/>
    </cofactor>
</comment>
<dbReference type="SUPFAM" id="SSF55347">
    <property type="entry name" value="Glyceraldehyde-3-phosphate dehydrogenase-like, C-terminal domain"/>
    <property type="match status" value="1"/>
</dbReference>
<evidence type="ECO:0000256" key="8">
    <source>
        <dbReference type="ARBA" id="ARBA00022697"/>
    </source>
</evidence>
<comment type="pathway">
    <text evidence="2 18">Amino-acid biosynthesis; L-threonine biosynthesis; L-threonine from L-aspartate: step 3/5.</text>
</comment>
<comment type="catalytic activity">
    <reaction evidence="15">
        <text>L-homoserine + NADP(+) = L-aspartate 4-semialdehyde + NADPH + H(+)</text>
        <dbReference type="Rhea" id="RHEA:15761"/>
        <dbReference type="ChEBI" id="CHEBI:15378"/>
        <dbReference type="ChEBI" id="CHEBI:57476"/>
        <dbReference type="ChEBI" id="CHEBI:57783"/>
        <dbReference type="ChEBI" id="CHEBI:58349"/>
        <dbReference type="ChEBI" id="CHEBI:537519"/>
        <dbReference type="EC" id="1.1.1.3"/>
    </reaction>
    <physiologicalReaction direction="right-to-left" evidence="15">
        <dbReference type="Rhea" id="RHEA:15763"/>
    </physiologicalReaction>
</comment>
<dbReference type="InterPro" id="IPR002912">
    <property type="entry name" value="ACT_dom"/>
</dbReference>
<keyword evidence="9" id="KW-0479">Metal-binding</keyword>
<evidence type="ECO:0000313" key="21">
    <source>
        <dbReference type="EMBL" id="SDC46060.1"/>
    </source>
</evidence>
<protein>
    <recommendedName>
        <fullName evidence="6 18">Homoserine dehydrogenase</fullName>
        <ecNumber evidence="5 18">1.1.1.3</ecNumber>
    </recommendedName>
</protein>
<dbReference type="GO" id="GO:0004412">
    <property type="term" value="F:homoserine dehydrogenase activity"/>
    <property type="evidence" value="ECO:0007669"/>
    <property type="project" value="UniProtKB-EC"/>
</dbReference>
<dbReference type="InterPro" id="IPR019811">
    <property type="entry name" value="HDH_CS"/>
</dbReference>
<accession>A0A1G6LS42</accession>
<gene>
    <name evidence="21" type="ORF">SAMN05421734_10951</name>
</gene>
<evidence type="ECO:0000256" key="19">
    <source>
        <dbReference type="RuleBase" id="RU004171"/>
    </source>
</evidence>
<name>A0A1G6LS42_9BACI</name>
<evidence type="ECO:0000256" key="4">
    <source>
        <dbReference type="ARBA" id="ARBA00006753"/>
    </source>
</evidence>
<dbReference type="InterPro" id="IPR005106">
    <property type="entry name" value="Asp/hSer_DH_NAD-bd"/>
</dbReference>
<dbReference type="AlphaFoldDB" id="A0A1G6LS42"/>
<dbReference type="Proteomes" id="UP000242949">
    <property type="component" value="Unassembled WGS sequence"/>
</dbReference>
<feature type="binding site" evidence="17">
    <location>
        <position position="190"/>
    </location>
    <ligand>
        <name>L-homoserine</name>
        <dbReference type="ChEBI" id="CHEBI:57476"/>
    </ligand>
</feature>
<feature type="binding site" evidence="17">
    <location>
        <position position="105"/>
    </location>
    <ligand>
        <name>NADPH</name>
        <dbReference type="ChEBI" id="CHEBI:57783"/>
    </ligand>
</feature>
<keyword evidence="11 18" id="KW-0560">Oxidoreductase</keyword>
<evidence type="ECO:0000256" key="5">
    <source>
        <dbReference type="ARBA" id="ARBA00013213"/>
    </source>
</evidence>
<dbReference type="EMBL" id="FMYI01000009">
    <property type="protein sequence ID" value="SDC46060.1"/>
    <property type="molecule type" value="Genomic_DNA"/>
</dbReference>
<dbReference type="PROSITE" id="PS51671">
    <property type="entry name" value="ACT"/>
    <property type="match status" value="1"/>
</dbReference>
<organism evidence="21 22">
    <name type="scientific">Pelagirhabdus alkalitolerans</name>
    <dbReference type="NCBI Taxonomy" id="1612202"/>
    <lineage>
        <taxon>Bacteria</taxon>
        <taxon>Bacillati</taxon>
        <taxon>Bacillota</taxon>
        <taxon>Bacilli</taxon>
        <taxon>Bacillales</taxon>
        <taxon>Bacillaceae</taxon>
        <taxon>Pelagirhabdus</taxon>
    </lineage>
</organism>
<dbReference type="GO" id="GO:0046872">
    <property type="term" value="F:metal ion binding"/>
    <property type="evidence" value="ECO:0007669"/>
    <property type="project" value="UniProtKB-KW"/>
</dbReference>
<evidence type="ECO:0000256" key="9">
    <source>
        <dbReference type="ARBA" id="ARBA00022723"/>
    </source>
</evidence>
<dbReference type="Gene3D" id="3.40.50.720">
    <property type="entry name" value="NAD(P)-binding Rossmann-like Domain"/>
    <property type="match status" value="1"/>
</dbReference>
<feature type="active site" description="Proton donor" evidence="16">
    <location>
        <position position="205"/>
    </location>
</feature>
<dbReference type="OrthoDB" id="9808167at2"/>
<dbReference type="Pfam" id="PF00742">
    <property type="entry name" value="Homoserine_dh"/>
    <property type="match status" value="1"/>
</dbReference>
<reference evidence="22" key="1">
    <citation type="submission" date="2016-09" db="EMBL/GenBank/DDBJ databases">
        <authorList>
            <person name="Varghese N."/>
            <person name="Submissions S."/>
        </authorList>
    </citation>
    <scope>NUCLEOTIDE SEQUENCE [LARGE SCALE GENOMIC DNA]</scope>
    <source>
        <strain evidence="22">S5</strain>
    </source>
</reference>
<proteinExistence type="inferred from homology"/>
<keyword evidence="8 18" id="KW-0791">Threonine biosynthesis</keyword>
<dbReference type="GO" id="GO:0009088">
    <property type="term" value="P:threonine biosynthetic process"/>
    <property type="evidence" value="ECO:0007669"/>
    <property type="project" value="UniProtKB-UniPathway"/>
</dbReference>
<evidence type="ECO:0000259" key="20">
    <source>
        <dbReference type="PROSITE" id="PS51671"/>
    </source>
</evidence>
<dbReference type="SUPFAM" id="SSF55021">
    <property type="entry name" value="ACT-like"/>
    <property type="match status" value="1"/>
</dbReference>
<dbReference type="Pfam" id="PF03447">
    <property type="entry name" value="NAD_binding_3"/>
    <property type="match status" value="1"/>
</dbReference>
<evidence type="ECO:0000256" key="15">
    <source>
        <dbReference type="ARBA" id="ARBA00048841"/>
    </source>
</evidence>
<feature type="binding site" evidence="17">
    <location>
        <begin position="9"/>
        <end position="16"/>
    </location>
    <ligand>
        <name>NADP(+)</name>
        <dbReference type="ChEBI" id="CHEBI:58349"/>
    </ligand>
</feature>
<dbReference type="Pfam" id="PF01842">
    <property type="entry name" value="ACT"/>
    <property type="match status" value="1"/>
</dbReference>
<evidence type="ECO:0000256" key="2">
    <source>
        <dbReference type="ARBA" id="ARBA00005056"/>
    </source>
</evidence>
<evidence type="ECO:0000256" key="1">
    <source>
        <dbReference type="ARBA" id="ARBA00001920"/>
    </source>
</evidence>
<evidence type="ECO:0000256" key="10">
    <source>
        <dbReference type="ARBA" id="ARBA00022857"/>
    </source>
</evidence>
<dbReference type="InterPro" id="IPR016204">
    <property type="entry name" value="HDH"/>
</dbReference>
<evidence type="ECO:0000256" key="6">
    <source>
        <dbReference type="ARBA" id="ARBA00013376"/>
    </source>
</evidence>
<dbReference type="STRING" id="1612202.SAMN05421734_10951"/>
<dbReference type="UniPathway" id="UPA00050">
    <property type="reaction ID" value="UER00063"/>
</dbReference>
<dbReference type="PIRSF" id="PIRSF000098">
    <property type="entry name" value="Homoser_dehydrog"/>
    <property type="match status" value="1"/>
</dbReference>
<sequence>MDKVKVGLCGLGTVGTGVVRVLENHQARIKHKLGCEVEIVKILVNDVKKPRDVIIDPSWLTNDPDELVANDEIDIIVEVMGGIEDTNKLLERALKNKKQIVTANKDLMALYGQKLLRLAKENQCDILYDASIAGGIPIVRTLDDGLASDHIEKVMGIVNGTTNYIMTKMTDEGRSFDEVLKEAQELGFAEADPTSDVDGLDAARKMALLANLAFKMEIDLTDVAVKGIRDVTQADINFAESLGYTIKLIGIAEMHDHKAQVTVEPTLLPKDHPLALVKNEFNAVFVHGEAVGETMFYGPGAGSMPTATAVVSDLMEVIRNLRLGISGNTMIDPQFKRQLKTDQEKYSRHFIRLAVEDQAGAFQAITNVFSDRNVSFAKILQLPAEKEDHAEIVMTTHEISQEQLLNSLQALEKLDVVNRLISHYRVDGEES</sequence>
<dbReference type="Gene3D" id="3.30.360.10">
    <property type="entry name" value="Dihydrodipicolinate Reductase, domain 2"/>
    <property type="match status" value="1"/>
</dbReference>
<evidence type="ECO:0000256" key="3">
    <source>
        <dbReference type="ARBA" id="ARBA00005062"/>
    </source>
</evidence>
<dbReference type="NCBIfam" id="NF004976">
    <property type="entry name" value="PRK06349.1"/>
    <property type="match status" value="1"/>
</dbReference>
<comment type="pathway">
    <text evidence="3 18">Amino-acid biosynthesis; L-methionine biosynthesis via de novo pathway; L-homoserine from L-aspartate: step 3/3.</text>
</comment>
<keyword evidence="13" id="KW-0915">Sodium</keyword>
<evidence type="ECO:0000256" key="7">
    <source>
        <dbReference type="ARBA" id="ARBA00022605"/>
    </source>
</evidence>
<evidence type="ECO:0000256" key="17">
    <source>
        <dbReference type="PIRSR" id="PIRSR000098-2"/>
    </source>
</evidence>
<comment type="similarity">
    <text evidence="4 19">Belongs to the homoserine dehydrogenase family.</text>
</comment>
<feature type="domain" description="ACT" evidence="20">
    <location>
        <begin position="350"/>
        <end position="425"/>
    </location>
</feature>
<dbReference type="GO" id="GO:0009086">
    <property type="term" value="P:methionine biosynthetic process"/>
    <property type="evidence" value="ECO:0007669"/>
    <property type="project" value="UniProtKB-KW"/>
</dbReference>
<dbReference type="UniPathway" id="UPA00051">
    <property type="reaction ID" value="UER00465"/>
</dbReference>
<dbReference type="PANTHER" id="PTHR43331:SF1">
    <property type="entry name" value="HOMOSERINE DEHYDROGENASE"/>
    <property type="match status" value="1"/>
</dbReference>
<dbReference type="InterPro" id="IPR036291">
    <property type="entry name" value="NAD(P)-bd_dom_sf"/>
</dbReference>
<dbReference type="FunFam" id="3.40.50.720:FF:000062">
    <property type="entry name" value="Homoserine dehydrogenase"/>
    <property type="match status" value="1"/>
</dbReference>
<dbReference type="InterPro" id="IPR001342">
    <property type="entry name" value="HDH_cat"/>
</dbReference>
<dbReference type="PANTHER" id="PTHR43331">
    <property type="entry name" value="HOMOSERINE DEHYDROGENASE"/>
    <property type="match status" value="1"/>
</dbReference>
<dbReference type="CDD" id="cd04881">
    <property type="entry name" value="ACT_HSDH-Hom"/>
    <property type="match status" value="1"/>
</dbReference>
<evidence type="ECO:0000256" key="18">
    <source>
        <dbReference type="RuleBase" id="RU000579"/>
    </source>
</evidence>
<keyword evidence="12" id="KW-0520">NAD</keyword>
<evidence type="ECO:0000256" key="12">
    <source>
        <dbReference type="ARBA" id="ARBA00023027"/>
    </source>
</evidence>
<dbReference type="PROSITE" id="PS01042">
    <property type="entry name" value="HOMOSER_DHGENASE"/>
    <property type="match status" value="1"/>
</dbReference>
<dbReference type="GO" id="GO:0050661">
    <property type="term" value="F:NADP binding"/>
    <property type="evidence" value="ECO:0007669"/>
    <property type="project" value="InterPro"/>
</dbReference>
<dbReference type="SUPFAM" id="SSF51735">
    <property type="entry name" value="NAD(P)-binding Rossmann-fold domains"/>
    <property type="match status" value="1"/>
</dbReference>
<evidence type="ECO:0000313" key="22">
    <source>
        <dbReference type="Proteomes" id="UP000242949"/>
    </source>
</evidence>
<keyword evidence="14 18" id="KW-0486">Methionine biosynthesis</keyword>
<keyword evidence="22" id="KW-1185">Reference proteome</keyword>
<dbReference type="Gene3D" id="3.30.70.260">
    <property type="match status" value="1"/>
</dbReference>
<dbReference type="EC" id="1.1.1.3" evidence="5 18"/>
<keyword evidence="10 17" id="KW-0521">NADP</keyword>
<evidence type="ECO:0000256" key="11">
    <source>
        <dbReference type="ARBA" id="ARBA00023002"/>
    </source>
</evidence>
<keyword evidence="7 18" id="KW-0028">Amino-acid biosynthesis</keyword>
<dbReference type="InterPro" id="IPR045865">
    <property type="entry name" value="ACT-like_dom_sf"/>
</dbReference>
<evidence type="ECO:0000256" key="13">
    <source>
        <dbReference type="ARBA" id="ARBA00023053"/>
    </source>
</evidence>